<evidence type="ECO:0000256" key="2">
    <source>
        <dbReference type="ARBA" id="ARBA00008661"/>
    </source>
</evidence>
<gene>
    <name evidence="11" type="ORF">P3T76_008235</name>
</gene>
<evidence type="ECO:0000256" key="4">
    <source>
        <dbReference type="ARBA" id="ARBA00022679"/>
    </source>
</evidence>
<evidence type="ECO:0000256" key="10">
    <source>
        <dbReference type="SAM" id="SignalP"/>
    </source>
</evidence>
<dbReference type="Gene3D" id="3.90.550.50">
    <property type="match status" value="1"/>
</dbReference>
<comment type="subcellular location">
    <subcellularLocation>
        <location evidence="1">Golgi apparatus membrane</location>
        <topology evidence="1">Single-pass type II membrane protein</topology>
    </subcellularLocation>
</comment>
<evidence type="ECO:0000256" key="7">
    <source>
        <dbReference type="ARBA" id="ARBA00022989"/>
    </source>
</evidence>
<dbReference type="GO" id="GO:0016758">
    <property type="term" value="F:hexosyltransferase activity"/>
    <property type="evidence" value="ECO:0007669"/>
    <property type="project" value="InterPro"/>
</dbReference>
<comment type="caution">
    <text evidence="11">The sequence shown here is derived from an EMBL/GenBank/DDBJ whole genome shotgun (WGS) entry which is preliminary data.</text>
</comment>
<evidence type="ECO:0000256" key="8">
    <source>
        <dbReference type="ARBA" id="ARBA00023034"/>
    </source>
</evidence>
<dbReference type="InterPro" id="IPR002659">
    <property type="entry name" value="Glyco_trans_31"/>
</dbReference>
<proteinExistence type="inferred from homology"/>
<name>A0AAD9GK40_9STRA</name>
<keyword evidence="9" id="KW-0472">Membrane</keyword>
<dbReference type="Pfam" id="PF01762">
    <property type="entry name" value="Galactosyl_T"/>
    <property type="match status" value="1"/>
</dbReference>
<dbReference type="GO" id="GO:0000139">
    <property type="term" value="C:Golgi membrane"/>
    <property type="evidence" value="ECO:0007669"/>
    <property type="project" value="UniProtKB-SubCell"/>
</dbReference>
<keyword evidence="4" id="KW-0808">Transferase</keyword>
<reference evidence="11" key="1">
    <citation type="submission" date="2023-08" db="EMBL/GenBank/DDBJ databases">
        <title>Reference Genome Resource for the Citrus Pathogen Phytophthora citrophthora.</title>
        <authorList>
            <person name="Moller H."/>
            <person name="Coetzee B."/>
            <person name="Rose L.J."/>
            <person name="Van Niekerk J.M."/>
        </authorList>
    </citation>
    <scope>NUCLEOTIDE SEQUENCE</scope>
    <source>
        <strain evidence="11">STE-U-9442</strain>
    </source>
</reference>
<protein>
    <submittedName>
        <fullName evidence="11">Hydroxyproline O-galactosyltransferase GALT3</fullName>
    </submittedName>
</protein>
<dbReference type="PANTHER" id="PTHR11214">
    <property type="entry name" value="BETA-1,3-N-ACETYLGLUCOSAMINYLTRANSFERASE"/>
    <property type="match status" value="1"/>
</dbReference>
<keyword evidence="7" id="KW-1133">Transmembrane helix</keyword>
<sequence length="570" mass="64337">MGILALLVLIPVFYGWGSGVALNSALSCAGMNISEKLPCASRVGADHVTRFSIVNPKNGAVEVLPIQMQFLVDAISSAGYKAYYANALLCVELNGLWKKCEVPGGSPISFRLLPEGNYTATAYITDKTGQVHYHEADKISFSVVNTSEFKLRIAELTEKSRQKQQIPIDMDLLQWAEQDKQVETKDDEDNDIILPRSSVSSTISPTVVIGVKTTVVEGFPRRQAMRDTWANRDTLPRDVKVLFLGCEPNMAVFQNERNRRRVLRAIAKERAVYRDLLTEELGCTDSYRGLSDKVKAFMHLAVGEFPDAKFLMLVDDDVYLRVDQLAEHLRRTSQQKLYFGEVWAVKFANNQQPIRDQKSQYHLPKDQYPMRTLLPYASGPHYVLSMDGVQFISKNYWKLSSMNGLEDVSSGFWQFTMQMKARNTRDFSTLRSSMQCNDTLVSFADLSPLGIRSIHGNVNINRSFCHGFHPVIWCRPKNTVPSLEEMLQRPSPESVNDTELQLETYVDDSAPDQVTVIVSTTSNAGMKFFYFPSTESVDEFSRKLCSKVQLLFSIPCLSLAAALRHRLAKR</sequence>
<comment type="similarity">
    <text evidence="2">Belongs to the glycosyltransferase 31 family.</text>
</comment>
<keyword evidence="6" id="KW-0735">Signal-anchor</keyword>
<evidence type="ECO:0000256" key="5">
    <source>
        <dbReference type="ARBA" id="ARBA00022692"/>
    </source>
</evidence>
<dbReference type="Proteomes" id="UP001259832">
    <property type="component" value="Unassembled WGS sequence"/>
</dbReference>
<accession>A0AAD9GK40</accession>
<keyword evidence="12" id="KW-1185">Reference proteome</keyword>
<evidence type="ECO:0000256" key="9">
    <source>
        <dbReference type="ARBA" id="ARBA00023136"/>
    </source>
</evidence>
<keyword evidence="10" id="KW-0732">Signal</keyword>
<keyword evidence="5" id="KW-0812">Transmembrane</keyword>
<dbReference type="EMBL" id="JASMQC010000015">
    <property type="protein sequence ID" value="KAK1939912.1"/>
    <property type="molecule type" value="Genomic_DNA"/>
</dbReference>
<evidence type="ECO:0000256" key="1">
    <source>
        <dbReference type="ARBA" id="ARBA00004323"/>
    </source>
</evidence>
<evidence type="ECO:0000256" key="6">
    <source>
        <dbReference type="ARBA" id="ARBA00022968"/>
    </source>
</evidence>
<dbReference type="AlphaFoldDB" id="A0AAD9GK40"/>
<keyword evidence="3" id="KW-0328">Glycosyltransferase</keyword>
<evidence type="ECO:0000313" key="12">
    <source>
        <dbReference type="Proteomes" id="UP001259832"/>
    </source>
</evidence>
<keyword evidence="8" id="KW-0333">Golgi apparatus</keyword>
<evidence type="ECO:0000313" key="11">
    <source>
        <dbReference type="EMBL" id="KAK1939912.1"/>
    </source>
</evidence>
<feature type="signal peptide" evidence="10">
    <location>
        <begin position="1"/>
        <end position="17"/>
    </location>
</feature>
<feature type="chain" id="PRO_5042085600" evidence="10">
    <location>
        <begin position="18"/>
        <end position="570"/>
    </location>
</feature>
<dbReference type="PANTHER" id="PTHR11214:SF3">
    <property type="entry name" value="BETA-1,3-GALACTOSYLTRANSFERASE 6"/>
    <property type="match status" value="1"/>
</dbReference>
<organism evidence="11 12">
    <name type="scientific">Phytophthora citrophthora</name>
    <dbReference type="NCBI Taxonomy" id="4793"/>
    <lineage>
        <taxon>Eukaryota</taxon>
        <taxon>Sar</taxon>
        <taxon>Stramenopiles</taxon>
        <taxon>Oomycota</taxon>
        <taxon>Peronosporomycetes</taxon>
        <taxon>Peronosporales</taxon>
        <taxon>Peronosporaceae</taxon>
        <taxon>Phytophthora</taxon>
    </lineage>
</organism>
<evidence type="ECO:0000256" key="3">
    <source>
        <dbReference type="ARBA" id="ARBA00022676"/>
    </source>
</evidence>